<dbReference type="Gene3D" id="1.20.120.50">
    <property type="entry name" value="Hemerythrin-like"/>
    <property type="match status" value="1"/>
</dbReference>
<protein>
    <submittedName>
        <fullName evidence="5">Hemerythrin domain-containing protein</fullName>
    </submittedName>
</protein>
<evidence type="ECO:0000256" key="1">
    <source>
        <dbReference type="ARBA" id="ARBA00010587"/>
    </source>
</evidence>
<dbReference type="RefSeq" id="WP_205214209.1">
    <property type="nucleotide sequence ID" value="NZ_JAFFZP010000035.1"/>
</dbReference>
<dbReference type="InterPro" id="IPR035938">
    <property type="entry name" value="Hemerythrin-like_sf"/>
</dbReference>
<sequence length="127" mass="15268">MKRSALLKSLSREHHGALVYAKRLLDLSQKDPRLMQSYWRDICEVVQAELKTHFAEEEKLVEGISEPLLARFRDEHRLLRALFKSEDADQLKRFANLLREHIRFEERELFPCLEARYYDVLQQNQVR</sequence>
<dbReference type="Pfam" id="PF01814">
    <property type="entry name" value="Hemerythrin"/>
    <property type="match status" value="1"/>
</dbReference>
<organism evidence="5 6">
    <name type="scientific">Amphritea pacifica</name>
    <dbReference type="NCBI Taxonomy" id="2811233"/>
    <lineage>
        <taxon>Bacteria</taxon>
        <taxon>Pseudomonadati</taxon>
        <taxon>Pseudomonadota</taxon>
        <taxon>Gammaproteobacteria</taxon>
        <taxon>Oceanospirillales</taxon>
        <taxon>Oceanospirillaceae</taxon>
        <taxon>Amphritea</taxon>
    </lineage>
</organism>
<evidence type="ECO:0000256" key="2">
    <source>
        <dbReference type="ARBA" id="ARBA00022723"/>
    </source>
</evidence>
<evidence type="ECO:0000259" key="4">
    <source>
        <dbReference type="Pfam" id="PF01814"/>
    </source>
</evidence>
<accession>A0ABS2WBZ9</accession>
<evidence type="ECO:0000313" key="6">
    <source>
        <dbReference type="Proteomes" id="UP000760472"/>
    </source>
</evidence>
<reference evidence="5 6" key="1">
    <citation type="submission" date="2021-02" db="EMBL/GenBank/DDBJ databases">
        <title>A novel species of genus Amphritea isolated from a fishpond in China.</title>
        <authorList>
            <person name="Lu H."/>
        </authorList>
    </citation>
    <scope>NUCLEOTIDE SEQUENCE [LARGE SCALE GENOMIC DNA]</scope>
    <source>
        <strain evidence="5 6">RP18W</strain>
    </source>
</reference>
<keyword evidence="2" id="KW-0479">Metal-binding</keyword>
<dbReference type="SUPFAM" id="SSF47188">
    <property type="entry name" value="Hemerythrin-like"/>
    <property type="match status" value="1"/>
</dbReference>
<comment type="similarity">
    <text evidence="1">Belongs to the hemerythrin family.</text>
</comment>
<gene>
    <name evidence="5" type="ORF">JW498_17835</name>
</gene>
<comment type="caution">
    <text evidence="5">The sequence shown here is derived from an EMBL/GenBank/DDBJ whole genome shotgun (WGS) entry which is preliminary data.</text>
</comment>
<keyword evidence="3" id="KW-0408">Iron</keyword>
<dbReference type="Proteomes" id="UP000760472">
    <property type="component" value="Unassembled WGS sequence"/>
</dbReference>
<proteinExistence type="inferred from homology"/>
<dbReference type="InterPro" id="IPR012312">
    <property type="entry name" value="Hemerythrin-like"/>
</dbReference>
<keyword evidence="6" id="KW-1185">Reference proteome</keyword>
<dbReference type="EMBL" id="JAFFZP010000035">
    <property type="protein sequence ID" value="MBN0989234.1"/>
    <property type="molecule type" value="Genomic_DNA"/>
</dbReference>
<feature type="domain" description="Hemerythrin-like" evidence="4">
    <location>
        <begin position="8"/>
        <end position="113"/>
    </location>
</feature>
<name>A0ABS2WBZ9_9GAMM</name>
<evidence type="ECO:0000256" key="3">
    <source>
        <dbReference type="ARBA" id="ARBA00023004"/>
    </source>
</evidence>
<evidence type="ECO:0000313" key="5">
    <source>
        <dbReference type="EMBL" id="MBN0989234.1"/>
    </source>
</evidence>